<organism evidence="1 2">
    <name type="scientific">Arthronema virus TR020</name>
    <dbReference type="NCBI Taxonomy" id="2736280"/>
    <lineage>
        <taxon>Viruses</taxon>
        <taxon>Duplodnaviria</taxon>
        <taxon>Heunggongvirae</taxon>
        <taxon>Uroviricota</taxon>
        <taxon>Caudoviricetes</taxon>
        <taxon>Saffermanviridae</taxon>
        <taxon>Arthrovirus</taxon>
        <taxon>Arthrovirus TR020</taxon>
    </lineage>
</organism>
<name>A0A7G3WH12_9CAUD</name>
<proteinExistence type="predicted"/>
<sequence length="57" mass="6411">MQTKILLSTGEVFLLPEIVYASALNALKHHTCFWFESKGEKYAFNPAHIVYIGLVNG</sequence>
<dbReference type="EMBL" id="MT457475">
    <property type="protein sequence ID" value="QKE60810.1"/>
    <property type="molecule type" value="Genomic_DNA"/>
</dbReference>
<reference evidence="1 2" key="1">
    <citation type="journal article" date="2020" name="Microb. Ecol.">
        <title>Novel Virus on Filamentous Arthronema africanum Cyanobacterium.</title>
        <authorList>
            <person name="Petrzik K."/>
            <person name="Lukavsky J."/>
            <person name="Koloniuk I."/>
        </authorList>
    </citation>
    <scope>NUCLEOTIDE SEQUENCE [LARGE SCALE GENOMIC DNA]</scope>
</reference>
<protein>
    <submittedName>
        <fullName evidence="1">Uncharacterized protein</fullName>
    </submittedName>
</protein>
<keyword evidence="2" id="KW-1185">Reference proteome</keyword>
<dbReference type="Proteomes" id="UP000516780">
    <property type="component" value="Segment"/>
</dbReference>
<evidence type="ECO:0000313" key="1">
    <source>
        <dbReference type="EMBL" id="QKE60810.1"/>
    </source>
</evidence>
<accession>A0A7G3WH12</accession>
<evidence type="ECO:0000313" key="2">
    <source>
        <dbReference type="Proteomes" id="UP000516780"/>
    </source>
</evidence>